<organism evidence="1 2">
    <name type="scientific">Oceaniferula marina</name>
    <dbReference type="NCBI Taxonomy" id="2748318"/>
    <lineage>
        <taxon>Bacteria</taxon>
        <taxon>Pseudomonadati</taxon>
        <taxon>Verrucomicrobiota</taxon>
        <taxon>Verrucomicrobiia</taxon>
        <taxon>Verrucomicrobiales</taxon>
        <taxon>Verrucomicrobiaceae</taxon>
        <taxon>Oceaniferula</taxon>
    </lineage>
</organism>
<accession>A0A851GEK3</accession>
<dbReference type="AlphaFoldDB" id="A0A851GEK3"/>
<reference evidence="1 2" key="1">
    <citation type="submission" date="2020-07" db="EMBL/GenBank/DDBJ databases">
        <title>Roseicoccus Jingziensis gen. nov., sp. nov., isolated from coastal seawater.</title>
        <authorList>
            <person name="Feng X."/>
        </authorList>
    </citation>
    <scope>NUCLEOTIDE SEQUENCE [LARGE SCALE GENOMIC DNA]</scope>
    <source>
        <strain evidence="1 2">N1E253</strain>
    </source>
</reference>
<evidence type="ECO:0000313" key="2">
    <source>
        <dbReference type="Proteomes" id="UP000557872"/>
    </source>
</evidence>
<dbReference type="EMBL" id="JACBAZ010000003">
    <property type="protein sequence ID" value="NWK55973.1"/>
    <property type="molecule type" value="Genomic_DNA"/>
</dbReference>
<gene>
    <name evidence="1" type="ORF">HW115_10140</name>
</gene>
<dbReference type="Proteomes" id="UP000557872">
    <property type="component" value="Unassembled WGS sequence"/>
</dbReference>
<protein>
    <submittedName>
        <fullName evidence="1">Uncharacterized protein</fullName>
    </submittedName>
</protein>
<dbReference type="RefSeq" id="WP_178932522.1">
    <property type="nucleotide sequence ID" value="NZ_JACBAZ010000003.1"/>
</dbReference>
<name>A0A851GEK3_9BACT</name>
<comment type="caution">
    <text evidence="1">The sequence shown here is derived from an EMBL/GenBank/DDBJ whole genome shotgun (WGS) entry which is preliminary data.</text>
</comment>
<evidence type="ECO:0000313" key="1">
    <source>
        <dbReference type="EMBL" id="NWK55973.1"/>
    </source>
</evidence>
<sequence>MIHSLQIEGYRSLLDISLKLAPLTVVQGATRLKEDLGSRKVWRFD</sequence>
<keyword evidence="2" id="KW-1185">Reference proteome</keyword>
<proteinExistence type="predicted"/>